<dbReference type="PRINTS" id="PR00449">
    <property type="entry name" value="RASTRNSFRMNG"/>
</dbReference>
<dbReference type="InterPro" id="IPR040385">
    <property type="entry name" value="RABL6"/>
</dbReference>
<dbReference type="PANTHER" id="PTHR14932:SF1">
    <property type="entry name" value="RAB-LIKE PROTEIN 6"/>
    <property type="match status" value="1"/>
</dbReference>
<feature type="compositionally biased region" description="Basic residues" evidence="1">
    <location>
        <begin position="620"/>
        <end position="634"/>
    </location>
</feature>
<name>A0A915C8N0_PARUN</name>
<dbReference type="WBParaSite" id="PgR105_g008_t03">
    <property type="protein sequence ID" value="PgR105_g008_t03"/>
    <property type="gene ID" value="PgR105_g008"/>
</dbReference>
<accession>A0A915C8N0</accession>
<proteinExistence type="predicted"/>
<feature type="region of interest" description="Disordered" evidence="1">
    <location>
        <begin position="438"/>
        <end position="661"/>
    </location>
</feature>
<dbReference type="AlphaFoldDB" id="A0A915C8N0"/>
<feature type="compositionally biased region" description="Polar residues" evidence="1">
    <location>
        <begin position="317"/>
        <end position="327"/>
    </location>
</feature>
<dbReference type="Proteomes" id="UP000887569">
    <property type="component" value="Unplaced"/>
</dbReference>
<dbReference type="GO" id="GO:0005525">
    <property type="term" value="F:GTP binding"/>
    <property type="evidence" value="ECO:0007669"/>
    <property type="project" value="InterPro"/>
</dbReference>
<feature type="region of interest" description="Disordered" evidence="1">
    <location>
        <begin position="375"/>
        <end position="404"/>
    </location>
</feature>
<feature type="compositionally biased region" description="Polar residues" evidence="1">
    <location>
        <begin position="337"/>
        <end position="347"/>
    </location>
</feature>
<keyword evidence="2" id="KW-1185">Reference proteome</keyword>
<dbReference type="Gene3D" id="3.40.50.300">
    <property type="entry name" value="P-loop containing nucleotide triphosphate hydrolases"/>
    <property type="match status" value="1"/>
</dbReference>
<organism evidence="2 3">
    <name type="scientific">Parascaris univalens</name>
    <name type="common">Nematode worm</name>
    <dbReference type="NCBI Taxonomy" id="6257"/>
    <lineage>
        <taxon>Eukaryota</taxon>
        <taxon>Metazoa</taxon>
        <taxon>Ecdysozoa</taxon>
        <taxon>Nematoda</taxon>
        <taxon>Chromadorea</taxon>
        <taxon>Rhabditida</taxon>
        <taxon>Spirurina</taxon>
        <taxon>Ascaridomorpha</taxon>
        <taxon>Ascaridoidea</taxon>
        <taxon>Ascarididae</taxon>
        <taxon>Parascaris</taxon>
    </lineage>
</organism>
<evidence type="ECO:0000313" key="3">
    <source>
        <dbReference type="WBParaSite" id="PgR105_g008_t03"/>
    </source>
</evidence>
<dbReference type="GO" id="GO:0003924">
    <property type="term" value="F:GTPase activity"/>
    <property type="evidence" value="ECO:0007669"/>
    <property type="project" value="InterPro"/>
</dbReference>
<dbReference type="Pfam" id="PF08477">
    <property type="entry name" value="Roc"/>
    <property type="match status" value="1"/>
</dbReference>
<dbReference type="InterPro" id="IPR001806">
    <property type="entry name" value="Small_GTPase"/>
</dbReference>
<dbReference type="SUPFAM" id="SSF52540">
    <property type="entry name" value="P-loop containing nucleoside triphosphate hydrolases"/>
    <property type="match status" value="1"/>
</dbReference>
<dbReference type="PANTHER" id="PTHR14932">
    <property type="entry name" value="RAS GTPASE-RELATED"/>
    <property type="match status" value="1"/>
</dbReference>
<protein>
    <submittedName>
        <fullName evidence="3">Rab-like protein 6</fullName>
    </submittedName>
</protein>
<feature type="compositionally biased region" description="Polar residues" evidence="1">
    <location>
        <begin position="523"/>
        <end position="535"/>
    </location>
</feature>
<feature type="compositionally biased region" description="Basic and acidic residues" evidence="1">
    <location>
        <begin position="438"/>
        <end position="448"/>
    </location>
</feature>
<dbReference type="PROSITE" id="PS51419">
    <property type="entry name" value="RAB"/>
    <property type="match status" value="1"/>
</dbReference>
<feature type="region of interest" description="Disordered" evidence="1">
    <location>
        <begin position="298"/>
        <end position="353"/>
    </location>
</feature>
<dbReference type="Pfam" id="PF00071">
    <property type="entry name" value="Ras"/>
    <property type="match status" value="1"/>
</dbReference>
<dbReference type="InterPro" id="IPR027417">
    <property type="entry name" value="P-loop_NTPase"/>
</dbReference>
<feature type="compositionally biased region" description="Polar residues" evidence="1">
    <location>
        <begin position="486"/>
        <end position="496"/>
    </location>
</feature>
<dbReference type="GO" id="GO:0005829">
    <property type="term" value="C:cytosol"/>
    <property type="evidence" value="ECO:0007669"/>
    <property type="project" value="TreeGrafter"/>
</dbReference>
<feature type="compositionally biased region" description="Low complexity" evidence="1">
    <location>
        <begin position="588"/>
        <end position="600"/>
    </location>
</feature>
<dbReference type="GO" id="GO:0005634">
    <property type="term" value="C:nucleus"/>
    <property type="evidence" value="ECO:0007669"/>
    <property type="project" value="TreeGrafter"/>
</dbReference>
<reference evidence="3" key="1">
    <citation type="submission" date="2022-11" db="UniProtKB">
        <authorList>
            <consortium name="WormBaseParasite"/>
        </authorList>
    </citation>
    <scope>IDENTIFICATION</scope>
</reference>
<dbReference type="SMART" id="SM00175">
    <property type="entry name" value="RAB"/>
    <property type="match status" value="1"/>
</dbReference>
<evidence type="ECO:0000313" key="2">
    <source>
        <dbReference type="Proteomes" id="UP000887569"/>
    </source>
</evidence>
<sequence>MILALKKKFAATDGQKAVGGGAHSGMPAGVVALDHGLQRKYAKGVQYNMKIVIRGDRSVGKTCLLRRLQGFPFTEDYIPTEEIQVATIQWNYRATDDIVKVDVWDVVDQSRKKRIKVEGLKLTNVDAEFEDAACDARFVDVYKGTHGVILMFDITKSWTWDYVVNELDNVPSSIPVLILGNRRDMGHHRQVTEDTCKSFVENYRRPPCSNGALPAQVRFTQSSMRNAFGLRMLYLFFNVPFLFLQRETLLGQLETNRYETELSYDEIDMYEETKDADYDTFIEGLSIRRRVAAEQMAPVPSGDMASRLSPMGGGQPIPSSLQLSTKPSSHDLKNAGASPQSHSQLKSPSAVAGRELSAEINGDGSNIQKTVDQVLSKTTAEGTKQRPSDLPLLTRQSSNSEEEGMANTMVATYEEDFSLDDLALNASMSAFYKPPPVVERKRLQEDKRSRRATHSSKELDTPMAYRVPLSESSTSTPNEERKGSSYAGSSDSALNNSRKKDSEIGPTGITVEELDAWLGGTPEDTSMTNKNSNVFLSEEDGEDGCHNPLVSRVSADSDSDGNDENIRVASTARKVHPNSDTLKVEHALSSTTTPSLILSDSSEKQRKKKTQVGREERPTRNKKKEKGTRRRRNLRGTDAVGSTFLHGDGDQPIDPNMYDAL</sequence>
<evidence type="ECO:0000256" key="1">
    <source>
        <dbReference type="SAM" id="MobiDB-lite"/>
    </source>
</evidence>